<dbReference type="GO" id="GO:0046872">
    <property type="term" value="F:metal ion binding"/>
    <property type="evidence" value="ECO:0007669"/>
    <property type="project" value="UniProtKB-KW"/>
</dbReference>
<dbReference type="InterPro" id="IPR017896">
    <property type="entry name" value="4Fe4S_Fe-S-bd"/>
</dbReference>
<dbReference type="EC" id="1.12.7.2" evidence="5"/>
<dbReference type="Pfam" id="PF02906">
    <property type="entry name" value="Fe_hyd_lg_C"/>
    <property type="match status" value="1"/>
</dbReference>
<evidence type="ECO:0000256" key="3">
    <source>
        <dbReference type="ARBA" id="ARBA00023014"/>
    </source>
</evidence>
<keyword evidence="5" id="KW-0560">Oxidoreductase</keyword>
<dbReference type="GO" id="GO:0051536">
    <property type="term" value="F:iron-sulfur cluster binding"/>
    <property type="evidence" value="ECO:0007669"/>
    <property type="project" value="UniProtKB-KW"/>
</dbReference>
<dbReference type="InterPro" id="IPR009016">
    <property type="entry name" value="Fe_hydrogenase"/>
</dbReference>
<dbReference type="InterPro" id="IPR004108">
    <property type="entry name" value="Fe_hydrogenase_lsu_C"/>
</dbReference>
<dbReference type="Gene3D" id="3.40.950.10">
    <property type="entry name" value="Fe-only Hydrogenase (Larger Subunit), Chain L, domain 3"/>
    <property type="match status" value="1"/>
</dbReference>
<dbReference type="InterPro" id="IPR057431">
    <property type="entry name" value="LdpA_Fe-S-bd"/>
</dbReference>
<evidence type="ECO:0000256" key="1">
    <source>
        <dbReference type="ARBA" id="ARBA00022723"/>
    </source>
</evidence>
<organism evidence="5">
    <name type="scientific">uncultured Anaerotruncus sp</name>
    <dbReference type="NCBI Taxonomy" id="905011"/>
    <lineage>
        <taxon>Bacteria</taxon>
        <taxon>Bacillati</taxon>
        <taxon>Bacillota</taxon>
        <taxon>Clostridia</taxon>
        <taxon>Eubacteriales</taxon>
        <taxon>Oscillospiraceae</taxon>
        <taxon>Anaerotruncus</taxon>
        <taxon>environmental samples</taxon>
    </lineage>
</organism>
<dbReference type="InterPro" id="IPR050340">
    <property type="entry name" value="Cytosolic_Fe-S_CAF"/>
</dbReference>
<dbReference type="PANTHER" id="PTHR11615">
    <property type="entry name" value="NITRATE, FORMATE, IRON DEHYDROGENASE"/>
    <property type="match status" value="1"/>
</dbReference>
<proteinExistence type="predicted"/>
<feature type="domain" description="4Fe-4S ferredoxin-type" evidence="4">
    <location>
        <begin position="141"/>
        <end position="170"/>
    </location>
</feature>
<reference evidence="5" key="1">
    <citation type="submission" date="2015-09" db="EMBL/GenBank/DDBJ databases">
        <authorList>
            <consortium name="Pathogen Informatics"/>
        </authorList>
    </citation>
    <scope>NUCLEOTIDE SEQUENCE</scope>
    <source>
        <strain evidence="5">2789STDY5834896</strain>
    </source>
</reference>
<gene>
    <name evidence="5" type="ORF">SAMEA3545359_02344</name>
</gene>
<dbReference type="SUPFAM" id="SSF53920">
    <property type="entry name" value="Fe-only hydrogenase"/>
    <property type="match status" value="1"/>
</dbReference>
<dbReference type="InterPro" id="IPR017900">
    <property type="entry name" value="4Fe4S_Fe_S_CS"/>
</dbReference>
<sequence length="492" mass="53171">MRGIYTPVTKIRRQVFSEIARLAFEGWDHDKVEELPYKIITGEVPQYRDSIFKERAIVGERIRLAMGLPLRDVNENAPVSKGLDDDMLINQTYEMPLVNVIPFACNACDETSFMVTDNCRHCLAHPCVSVCPVGAISFQSDRTVIDKEKCLKCGRCRDACPYSAIVKYERPCAAACGVNAIGSDHLGRAKIDPEKCVACGQCIVSCPFGAISDKSQLFQLACALKNGENIIAEVAPAFVGQFGPAATPEKVKAALKEVGFADVVEVAVGADIGTLEEAHHYAKEVSTGEARFLATSCCPAWSVMAKNTFPEIGEYMSQALTPMVATAREIKKKDEKAKVCFIGPCSAKKLEAMRRSIRSDVDYVITFEELMGIFVAKGTDFGQIEGLPMCDAAEEGRGYGVSGGVAQAIASAVHKLYPHVDVKMDKAEGLQNCKKMLALAKAGKREGYLLEGMACVGGCVAGAGTLQPINKATVAVNKFKTQSPIELVPDKK</sequence>
<dbReference type="Pfam" id="PF00037">
    <property type="entry name" value="Fer4"/>
    <property type="match status" value="1"/>
</dbReference>
<name>A0A1C6JX53_9FIRM</name>
<keyword evidence="2" id="KW-0408">Iron</keyword>
<dbReference type="InterPro" id="IPR027631">
    <property type="entry name" value="Mono_FeFe_hydrog"/>
</dbReference>
<dbReference type="Gene3D" id="3.30.70.20">
    <property type="match status" value="2"/>
</dbReference>
<keyword evidence="3" id="KW-0411">Iron-sulfur</keyword>
<dbReference type="NCBIfam" id="TIGR04105">
    <property type="entry name" value="FeFe_hydrog_B1"/>
    <property type="match status" value="1"/>
</dbReference>
<evidence type="ECO:0000313" key="5">
    <source>
        <dbReference type="EMBL" id="SCJ86305.1"/>
    </source>
</evidence>
<protein>
    <submittedName>
        <fullName evidence="5">Iron hydrogenase 1</fullName>
        <ecNumber evidence="5">1.12.7.2</ecNumber>
    </submittedName>
</protein>
<dbReference type="Pfam" id="PF25160">
    <property type="entry name" value="LdpA_Fe-S-bd"/>
    <property type="match status" value="1"/>
</dbReference>
<evidence type="ECO:0000259" key="4">
    <source>
        <dbReference type="PROSITE" id="PS51379"/>
    </source>
</evidence>
<accession>A0A1C6JX53</accession>
<keyword evidence="1" id="KW-0479">Metal-binding</keyword>
<evidence type="ECO:0000256" key="2">
    <source>
        <dbReference type="ARBA" id="ARBA00023004"/>
    </source>
</evidence>
<dbReference type="GO" id="GO:0008901">
    <property type="term" value="F:ferredoxin hydrogenase activity"/>
    <property type="evidence" value="ECO:0007669"/>
    <property type="project" value="UniProtKB-EC"/>
</dbReference>
<dbReference type="EMBL" id="FMHG01000002">
    <property type="protein sequence ID" value="SCJ86305.1"/>
    <property type="molecule type" value="Genomic_DNA"/>
</dbReference>
<dbReference type="SUPFAM" id="SSF54862">
    <property type="entry name" value="4Fe-4S ferredoxins"/>
    <property type="match status" value="1"/>
</dbReference>
<feature type="domain" description="4Fe-4S ferredoxin-type" evidence="4">
    <location>
        <begin position="187"/>
        <end position="216"/>
    </location>
</feature>
<dbReference type="AlphaFoldDB" id="A0A1C6JX53"/>
<feature type="domain" description="4Fe-4S ferredoxin-type" evidence="4">
    <location>
        <begin position="110"/>
        <end position="140"/>
    </location>
</feature>
<dbReference type="PROSITE" id="PS00198">
    <property type="entry name" value="4FE4S_FER_1"/>
    <property type="match status" value="1"/>
</dbReference>
<dbReference type="PROSITE" id="PS51379">
    <property type="entry name" value="4FE4S_FER_2"/>
    <property type="match status" value="3"/>
</dbReference>